<dbReference type="EMBL" id="QGNW01000874">
    <property type="protein sequence ID" value="RVW59896.1"/>
    <property type="molecule type" value="Genomic_DNA"/>
</dbReference>
<dbReference type="Gene3D" id="3.30.420.10">
    <property type="entry name" value="Ribonuclease H-like superfamily/Ribonuclease H"/>
    <property type="match status" value="1"/>
</dbReference>
<evidence type="ECO:0000259" key="19">
    <source>
        <dbReference type="PROSITE" id="PS50878"/>
    </source>
</evidence>
<dbReference type="Gene3D" id="2.40.70.10">
    <property type="entry name" value="Acid Proteases"/>
    <property type="match status" value="1"/>
</dbReference>
<dbReference type="InterPro" id="IPR021109">
    <property type="entry name" value="Peptidase_aspartic_dom_sf"/>
</dbReference>
<dbReference type="Gene3D" id="3.10.20.370">
    <property type="match status" value="1"/>
</dbReference>
<evidence type="ECO:0000256" key="16">
    <source>
        <dbReference type="PROSITE-ProRule" id="PRU00047"/>
    </source>
</evidence>
<dbReference type="CDD" id="cd09274">
    <property type="entry name" value="RNase_HI_RT_Ty3"/>
    <property type="match status" value="1"/>
</dbReference>
<keyword evidence="11" id="KW-0229">DNA integration</keyword>
<dbReference type="InterPro" id="IPR036397">
    <property type="entry name" value="RNaseH_sf"/>
</dbReference>
<dbReference type="SMART" id="SM00343">
    <property type="entry name" value="ZnF_C2HC"/>
    <property type="match status" value="1"/>
</dbReference>
<gene>
    <name evidence="21" type="primary">TY3B-G_14</name>
    <name evidence="21" type="ORF">CK203_100558</name>
</gene>
<evidence type="ECO:0000256" key="6">
    <source>
        <dbReference type="ARBA" id="ARBA00022723"/>
    </source>
</evidence>
<dbReference type="PANTHER" id="PTHR37984:SF5">
    <property type="entry name" value="PROTEIN NYNRIN-LIKE"/>
    <property type="match status" value="1"/>
</dbReference>
<dbReference type="EC" id="2.7.7.49" evidence="1"/>
<dbReference type="InterPro" id="IPR043128">
    <property type="entry name" value="Rev_trsase/Diguanyl_cyclase"/>
</dbReference>
<comment type="caution">
    <text evidence="21">The sequence shown here is derived from an EMBL/GenBank/DDBJ whole genome shotgun (WGS) entry which is preliminary data.</text>
</comment>
<keyword evidence="16" id="KW-0863">Zinc-finger</keyword>
<evidence type="ECO:0000256" key="11">
    <source>
        <dbReference type="ARBA" id="ARBA00022908"/>
    </source>
</evidence>
<dbReference type="Pfam" id="PF17921">
    <property type="entry name" value="Integrase_H2C2"/>
    <property type="match status" value="1"/>
</dbReference>
<dbReference type="SUPFAM" id="SSF53098">
    <property type="entry name" value="Ribonuclease H-like"/>
    <property type="match status" value="1"/>
</dbReference>
<evidence type="ECO:0000256" key="2">
    <source>
        <dbReference type="ARBA" id="ARBA00022670"/>
    </source>
</evidence>
<feature type="compositionally biased region" description="Basic and acidic residues" evidence="17">
    <location>
        <begin position="121"/>
        <end position="135"/>
    </location>
</feature>
<evidence type="ECO:0000256" key="5">
    <source>
        <dbReference type="ARBA" id="ARBA00022722"/>
    </source>
</evidence>
<dbReference type="SUPFAM" id="SSF57756">
    <property type="entry name" value="Retrovirus zinc finger-like domains"/>
    <property type="match status" value="1"/>
</dbReference>
<dbReference type="Gene3D" id="1.10.340.70">
    <property type="match status" value="1"/>
</dbReference>
<dbReference type="InterPro" id="IPR041588">
    <property type="entry name" value="Integrase_H2C2"/>
</dbReference>
<organism evidence="21 22">
    <name type="scientific">Vitis vinifera</name>
    <name type="common">Grape</name>
    <dbReference type="NCBI Taxonomy" id="29760"/>
    <lineage>
        <taxon>Eukaryota</taxon>
        <taxon>Viridiplantae</taxon>
        <taxon>Streptophyta</taxon>
        <taxon>Embryophyta</taxon>
        <taxon>Tracheophyta</taxon>
        <taxon>Spermatophyta</taxon>
        <taxon>Magnoliopsida</taxon>
        <taxon>eudicotyledons</taxon>
        <taxon>Gunneridae</taxon>
        <taxon>Pentapetalae</taxon>
        <taxon>rosids</taxon>
        <taxon>Vitales</taxon>
        <taxon>Vitaceae</taxon>
        <taxon>Viteae</taxon>
        <taxon>Vitis</taxon>
    </lineage>
</organism>
<dbReference type="Gene3D" id="3.10.10.10">
    <property type="entry name" value="HIV Type 1 Reverse Transcriptase, subunit A, domain 1"/>
    <property type="match status" value="1"/>
</dbReference>
<evidence type="ECO:0000256" key="10">
    <source>
        <dbReference type="ARBA" id="ARBA00022842"/>
    </source>
</evidence>
<dbReference type="FunFam" id="3.10.20.370:FF:000001">
    <property type="entry name" value="Retrovirus-related Pol polyprotein from transposon 17.6-like protein"/>
    <property type="match status" value="1"/>
</dbReference>
<evidence type="ECO:0000256" key="13">
    <source>
        <dbReference type="ARBA" id="ARBA00022932"/>
    </source>
</evidence>
<evidence type="ECO:0000256" key="12">
    <source>
        <dbReference type="ARBA" id="ARBA00022918"/>
    </source>
</evidence>
<keyword evidence="2" id="KW-0645">Protease</keyword>
<dbReference type="CDD" id="cd01647">
    <property type="entry name" value="RT_LTR"/>
    <property type="match status" value="1"/>
</dbReference>
<feature type="domain" description="Integrase catalytic" evidence="20">
    <location>
        <begin position="1036"/>
        <end position="1199"/>
    </location>
</feature>
<keyword evidence="3" id="KW-0808">Transferase</keyword>
<dbReference type="InterPro" id="IPR001584">
    <property type="entry name" value="Integrase_cat-core"/>
</dbReference>
<keyword evidence="5" id="KW-0540">Nuclease</keyword>
<dbReference type="PROSITE" id="PS50878">
    <property type="entry name" value="RT_POL"/>
    <property type="match status" value="1"/>
</dbReference>
<dbReference type="GO" id="GO:0008270">
    <property type="term" value="F:zinc ion binding"/>
    <property type="evidence" value="ECO:0007669"/>
    <property type="project" value="UniProtKB-KW"/>
</dbReference>
<dbReference type="InterPro" id="IPR036875">
    <property type="entry name" value="Znf_CCHC_sf"/>
</dbReference>
<dbReference type="GO" id="GO:0006508">
    <property type="term" value="P:proteolysis"/>
    <property type="evidence" value="ECO:0007669"/>
    <property type="project" value="UniProtKB-KW"/>
</dbReference>
<dbReference type="PROSITE" id="PS50158">
    <property type="entry name" value="ZF_CCHC"/>
    <property type="match status" value="1"/>
</dbReference>
<dbReference type="InterPro" id="IPR056924">
    <property type="entry name" value="SH3_Tf2-1"/>
</dbReference>
<dbReference type="InterPro" id="IPR000477">
    <property type="entry name" value="RT_dom"/>
</dbReference>
<keyword evidence="12" id="KW-0695">RNA-directed DNA polymerase</keyword>
<keyword evidence="4" id="KW-0548">Nucleotidyltransferase</keyword>
<dbReference type="GO" id="GO:0004190">
    <property type="term" value="F:aspartic-type endopeptidase activity"/>
    <property type="evidence" value="ECO:0007669"/>
    <property type="project" value="UniProtKB-KW"/>
</dbReference>
<dbReference type="Pfam" id="PF00078">
    <property type="entry name" value="RVT_1"/>
    <property type="match status" value="1"/>
</dbReference>
<dbReference type="SUPFAM" id="SSF56672">
    <property type="entry name" value="DNA/RNA polymerases"/>
    <property type="match status" value="1"/>
</dbReference>
<evidence type="ECO:0000256" key="14">
    <source>
        <dbReference type="ARBA" id="ARBA00023125"/>
    </source>
</evidence>
<evidence type="ECO:0000313" key="22">
    <source>
        <dbReference type="Proteomes" id="UP000288805"/>
    </source>
</evidence>
<dbReference type="FunFam" id="1.10.340.70:FF:000001">
    <property type="entry name" value="Retrovirus-related Pol polyprotein from transposon gypsy-like Protein"/>
    <property type="match status" value="1"/>
</dbReference>
<dbReference type="SUPFAM" id="SSF54160">
    <property type="entry name" value="Chromo domain-like"/>
    <property type="match status" value="1"/>
</dbReference>
<dbReference type="InterPro" id="IPR050951">
    <property type="entry name" value="Retrovirus_Pol_polyprotein"/>
</dbReference>
<dbReference type="InterPro" id="IPR043502">
    <property type="entry name" value="DNA/RNA_pol_sf"/>
</dbReference>
<dbReference type="Gene3D" id="3.30.70.270">
    <property type="match status" value="2"/>
</dbReference>
<keyword evidence="9" id="KW-0378">Hydrolase</keyword>
<dbReference type="InterPro" id="IPR041373">
    <property type="entry name" value="RT_RNaseH"/>
</dbReference>
<feature type="domain" description="Reverse transcriptase" evidence="19">
    <location>
        <begin position="489"/>
        <end position="668"/>
    </location>
</feature>
<dbReference type="PROSITE" id="PS50994">
    <property type="entry name" value="INTEGRASE"/>
    <property type="match status" value="1"/>
</dbReference>
<dbReference type="PANTHER" id="PTHR37984">
    <property type="entry name" value="PROTEIN CBG26694"/>
    <property type="match status" value="1"/>
</dbReference>
<reference evidence="21 22" key="1">
    <citation type="journal article" date="2018" name="PLoS Genet.">
        <title>Population sequencing reveals clonal diversity and ancestral inbreeding in the grapevine cultivar Chardonnay.</title>
        <authorList>
            <person name="Roach M.J."/>
            <person name="Johnson D.L."/>
            <person name="Bohlmann J."/>
            <person name="van Vuuren H.J."/>
            <person name="Jones S.J."/>
            <person name="Pretorius I.S."/>
            <person name="Schmidt S.A."/>
            <person name="Borneman A.R."/>
        </authorList>
    </citation>
    <scope>NUCLEOTIDE SEQUENCE [LARGE SCALE GENOMIC DNA]</scope>
    <source>
        <strain evidence="22">cv. Chardonnay</strain>
        <tissue evidence="21">Leaf</tissue>
    </source>
</reference>
<dbReference type="InterPro" id="IPR016197">
    <property type="entry name" value="Chromo-like_dom_sf"/>
</dbReference>
<accession>A0A438FIU2</accession>
<evidence type="ECO:0000256" key="1">
    <source>
        <dbReference type="ARBA" id="ARBA00012493"/>
    </source>
</evidence>
<evidence type="ECO:0000256" key="7">
    <source>
        <dbReference type="ARBA" id="ARBA00022750"/>
    </source>
</evidence>
<dbReference type="GO" id="GO:0003964">
    <property type="term" value="F:RNA-directed DNA polymerase activity"/>
    <property type="evidence" value="ECO:0007669"/>
    <property type="project" value="UniProtKB-KW"/>
</dbReference>
<evidence type="ECO:0000256" key="17">
    <source>
        <dbReference type="SAM" id="MobiDB-lite"/>
    </source>
</evidence>
<evidence type="ECO:0000256" key="4">
    <source>
        <dbReference type="ARBA" id="ARBA00022695"/>
    </source>
</evidence>
<dbReference type="GO" id="GO:0015074">
    <property type="term" value="P:DNA integration"/>
    <property type="evidence" value="ECO:0007669"/>
    <property type="project" value="UniProtKB-KW"/>
</dbReference>
<dbReference type="CDD" id="cd00303">
    <property type="entry name" value="retropepsin_like"/>
    <property type="match status" value="1"/>
</dbReference>
<dbReference type="Proteomes" id="UP000288805">
    <property type="component" value="Unassembled WGS sequence"/>
</dbReference>
<evidence type="ECO:0000259" key="20">
    <source>
        <dbReference type="PROSITE" id="PS50994"/>
    </source>
</evidence>
<evidence type="ECO:0000256" key="8">
    <source>
        <dbReference type="ARBA" id="ARBA00022759"/>
    </source>
</evidence>
<evidence type="ECO:0000313" key="21">
    <source>
        <dbReference type="EMBL" id="RVW59896.1"/>
    </source>
</evidence>
<dbReference type="Gene3D" id="4.10.60.10">
    <property type="entry name" value="Zinc finger, CCHC-type"/>
    <property type="match status" value="1"/>
</dbReference>
<keyword evidence="8" id="KW-0255">Endonuclease</keyword>
<feature type="region of interest" description="Disordered" evidence="17">
    <location>
        <begin position="121"/>
        <end position="140"/>
    </location>
</feature>
<evidence type="ECO:0000256" key="15">
    <source>
        <dbReference type="ARBA" id="ARBA00023172"/>
    </source>
</evidence>
<protein>
    <recommendedName>
        <fullName evidence="1">RNA-directed DNA polymerase</fullName>
        <ecNumber evidence="1">2.7.7.49</ecNumber>
    </recommendedName>
</protein>
<dbReference type="GO" id="GO:0004519">
    <property type="term" value="F:endonuclease activity"/>
    <property type="evidence" value="ECO:0007669"/>
    <property type="project" value="UniProtKB-KW"/>
</dbReference>
<dbReference type="FunFam" id="3.10.10.10:FF:000007">
    <property type="entry name" value="Retrovirus-related Pol polyprotein from transposon 17.6-like Protein"/>
    <property type="match status" value="1"/>
</dbReference>
<dbReference type="InterPro" id="IPR001878">
    <property type="entry name" value="Znf_CCHC"/>
</dbReference>
<name>A0A438FIU2_VITVI</name>
<dbReference type="Pfam" id="PF17917">
    <property type="entry name" value="RT_RNaseH"/>
    <property type="match status" value="1"/>
</dbReference>
<dbReference type="Pfam" id="PF08284">
    <property type="entry name" value="RVP_2"/>
    <property type="match status" value="1"/>
</dbReference>
<keyword evidence="10" id="KW-0460">Magnesium</keyword>
<proteinExistence type="predicted"/>
<keyword evidence="16" id="KW-0862">Zinc</keyword>
<keyword evidence="13" id="KW-0239">DNA-directed DNA polymerase</keyword>
<evidence type="ECO:0000256" key="9">
    <source>
        <dbReference type="ARBA" id="ARBA00022801"/>
    </source>
</evidence>
<feature type="compositionally biased region" description="Basic and acidic residues" evidence="17">
    <location>
        <begin position="70"/>
        <end position="83"/>
    </location>
</feature>
<dbReference type="Pfam" id="PF24626">
    <property type="entry name" value="SH3_Tf2-1"/>
    <property type="match status" value="1"/>
</dbReference>
<sequence length="1403" mass="160581">MTVAQYEAKFTELSRFSPQLIATEEEKALKFQDGLKPYLKNKISILKLGVYSEVVDRALIAEKDNEELHQYREQQRKRNRSDGAHGNQAQRRPCYRETGACFGCGKQGHLIRDCPENRKFITRKPKEENKEDKQKPKAQGRVFDMTHRDAQATSDVVTVSFAGLLGLPVASMDFDLIVATPMGDSVVASRMLRNCIVMIGYREMPVDLVLLDLQDFDVILGMDWLASYHASVDCFEKRVTFSILGQPKFSFEGKHVDRPLRMISALRASSLLKKGCQGFLASVDYYSKIKNEESYEESWAKLRIQLPRVIPDCKEKNSGSQQSNASNGARFGVETKKLHPLQADHSKVLRNQPFVARISQHFCTVRRHPLVISCEFVKGNPRLKITLNGINFVDHFLNQGAPAEHKSAETPIGHESSVMSNESDLKMEDIPIVREYPDVFPEDLPGLPPEREVEFTIDLVPGTGPMSKALYRMAPVELKELKVQLQELLDKGFIRPSVSPWGAPVLFVKKKDGSMRLCIDYRELNKVTVRNKYPLPRIDDLFDQLQGACVFSKIDLRSGYHQLRVRGEDVPKTAFRTRYGHYEFLVMPFGLTNAPAAFMDLMNRVFKPYLDQFVVVFIDDILVYSRSREEHEGHLSIVLQTLRDKQLYAKLKKCEFWLDRISFLGHVVSNDDISVDPGKVDAVANWRRPSTVTEIRSFLGPAGYYRRFIEGFSKIALPLTKLTQKGVKFEWSDDCECSFQELKNRLVSAPILTIPSGSGGFVVYSDASYQGLGCVLMQHGRVVAYASRQLKPYERNYPTHDLELAAVVFALKIWRHFLFGETCEIFTDHKSLKYLFSQKELNMRQRRWIELLKDYDCSIQYHPRKTNVVADALSRKSVGSLAAIRGCQRQLLEELRSLQVHFRVMGLGALVANFRVQLDLVGRIKTLQKNDSQLVQVMEEVKRGSKPDFVLSDDEILRFGTRLCVPNDEDLRKELLEEAHCSKFAIHPGGTKMYKDLRQNYWWSGMKRDIAQFVAQCLVCQQVKAEHQRPAGSLQPLAIPEWKWEHITMDFVIGLPRTLGGNNAIWVIIDRLTKSAHFLPMKVNFSLDRLASLYVKEIVRMHGVPVSIVSDRDPRFTSRLWHSLQKALGTKLSFSTAFHPQTDGQSERVIQVLEDLLKACILDLQGNWDDHLPLVEFACNNSFQASIGMAPFEALYGRKCRSPICWNDVGERKLLGPELVQLTVEKVALIKERLKAAQSRHKSYADHRRRDLEFEVGDHVFLKVSPMKSVMRFGRKGKLNPRFVGPFEILERVGTLAYKVALPPSLSKVHNVFHVSTLRKYIYDPSHVVELEPIQIFEDLTYEEVPVQIVDVMDKILRHAVVKLVKVQWSNHSIREATWELEEEMREKHPQLFQDSGMSSLED</sequence>
<feature type="region of interest" description="Disordered" evidence="17">
    <location>
        <begin position="70"/>
        <end position="91"/>
    </location>
</feature>
<keyword evidence="15" id="KW-0233">DNA recombination</keyword>
<keyword evidence="6" id="KW-0479">Metal-binding</keyword>
<keyword evidence="14" id="KW-0238">DNA-binding</keyword>
<dbReference type="GO" id="GO:0003887">
    <property type="term" value="F:DNA-directed DNA polymerase activity"/>
    <property type="evidence" value="ECO:0007669"/>
    <property type="project" value="UniProtKB-KW"/>
</dbReference>
<dbReference type="GO" id="GO:0006310">
    <property type="term" value="P:DNA recombination"/>
    <property type="evidence" value="ECO:0007669"/>
    <property type="project" value="UniProtKB-KW"/>
</dbReference>
<feature type="domain" description="CCHC-type" evidence="18">
    <location>
        <begin position="101"/>
        <end position="116"/>
    </location>
</feature>
<dbReference type="InterPro" id="IPR012337">
    <property type="entry name" value="RNaseH-like_sf"/>
</dbReference>
<dbReference type="FunFam" id="3.30.70.270:FF:000020">
    <property type="entry name" value="Transposon Tf2-6 polyprotein-like Protein"/>
    <property type="match status" value="1"/>
</dbReference>
<evidence type="ECO:0000259" key="18">
    <source>
        <dbReference type="PROSITE" id="PS50158"/>
    </source>
</evidence>
<dbReference type="GO" id="GO:0003677">
    <property type="term" value="F:DNA binding"/>
    <property type="evidence" value="ECO:0007669"/>
    <property type="project" value="UniProtKB-KW"/>
</dbReference>
<keyword evidence="7" id="KW-0064">Aspartyl protease</keyword>
<evidence type="ECO:0000256" key="3">
    <source>
        <dbReference type="ARBA" id="ARBA00022679"/>
    </source>
</evidence>